<reference evidence="1 2" key="2">
    <citation type="journal article" date="2022" name="Mol. Ecol. Resour.">
        <title>The genomes of chicory, endive, great burdock and yacon provide insights into Asteraceae paleo-polyploidization history and plant inulin production.</title>
        <authorList>
            <person name="Fan W."/>
            <person name="Wang S."/>
            <person name="Wang H."/>
            <person name="Wang A."/>
            <person name="Jiang F."/>
            <person name="Liu H."/>
            <person name="Zhao H."/>
            <person name="Xu D."/>
            <person name="Zhang Y."/>
        </authorList>
    </citation>
    <scope>NUCLEOTIDE SEQUENCE [LARGE SCALE GENOMIC DNA]</scope>
    <source>
        <strain evidence="2">cv. Yunnan</strain>
        <tissue evidence="1">Leaves</tissue>
    </source>
</reference>
<dbReference type="Proteomes" id="UP001056120">
    <property type="component" value="Linkage Group LG01"/>
</dbReference>
<accession>A0ACB9K9T2</accession>
<comment type="caution">
    <text evidence="1">The sequence shown here is derived from an EMBL/GenBank/DDBJ whole genome shotgun (WGS) entry which is preliminary data.</text>
</comment>
<dbReference type="EMBL" id="CM042018">
    <property type="protein sequence ID" value="KAI3829027.1"/>
    <property type="molecule type" value="Genomic_DNA"/>
</dbReference>
<protein>
    <submittedName>
        <fullName evidence="1">Uncharacterized protein</fullName>
    </submittedName>
</protein>
<evidence type="ECO:0000313" key="2">
    <source>
        <dbReference type="Proteomes" id="UP001056120"/>
    </source>
</evidence>
<keyword evidence="2" id="KW-1185">Reference proteome</keyword>
<sequence>MWEKGRSSHLILQLLQKYQAREIEKAVKTGKLSHLIKEIGQQGSIDRKPEGDRQKPPPEDRGRVEMVYKGENSKQEELSRKRKPSPLESWMTQSISF</sequence>
<name>A0ACB9K9T2_9ASTR</name>
<gene>
    <name evidence="1" type="ORF">L1987_03141</name>
</gene>
<evidence type="ECO:0000313" key="1">
    <source>
        <dbReference type="EMBL" id="KAI3829027.1"/>
    </source>
</evidence>
<organism evidence="1 2">
    <name type="scientific">Smallanthus sonchifolius</name>
    <dbReference type="NCBI Taxonomy" id="185202"/>
    <lineage>
        <taxon>Eukaryota</taxon>
        <taxon>Viridiplantae</taxon>
        <taxon>Streptophyta</taxon>
        <taxon>Embryophyta</taxon>
        <taxon>Tracheophyta</taxon>
        <taxon>Spermatophyta</taxon>
        <taxon>Magnoliopsida</taxon>
        <taxon>eudicotyledons</taxon>
        <taxon>Gunneridae</taxon>
        <taxon>Pentapetalae</taxon>
        <taxon>asterids</taxon>
        <taxon>campanulids</taxon>
        <taxon>Asterales</taxon>
        <taxon>Asteraceae</taxon>
        <taxon>Asteroideae</taxon>
        <taxon>Heliantheae alliance</taxon>
        <taxon>Millerieae</taxon>
        <taxon>Smallanthus</taxon>
    </lineage>
</organism>
<reference evidence="2" key="1">
    <citation type="journal article" date="2022" name="Mol. Ecol. Resour.">
        <title>The genomes of chicory, endive, great burdock and yacon provide insights into Asteraceae palaeo-polyploidization history and plant inulin production.</title>
        <authorList>
            <person name="Fan W."/>
            <person name="Wang S."/>
            <person name="Wang H."/>
            <person name="Wang A."/>
            <person name="Jiang F."/>
            <person name="Liu H."/>
            <person name="Zhao H."/>
            <person name="Xu D."/>
            <person name="Zhang Y."/>
        </authorList>
    </citation>
    <scope>NUCLEOTIDE SEQUENCE [LARGE SCALE GENOMIC DNA]</scope>
    <source>
        <strain evidence="2">cv. Yunnan</strain>
    </source>
</reference>
<proteinExistence type="predicted"/>